<protein>
    <submittedName>
        <fullName evidence="2">Glycosyltransferase</fullName>
        <ecNumber evidence="2">2.4.1.-</ecNumber>
    </submittedName>
</protein>
<organism evidence="2 3">
    <name type="scientific">Marinilactibacillus psychrotolerans 42ea</name>
    <dbReference type="NCBI Taxonomy" id="1255609"/>
    <lineage>
        <taxon>Bacteria</taxon>
        <taxon>Bacillati</taxon>
        <taxon>Bacillota</taxon>
        <taxon>Bacilli</taxon>
        <taxon>Lactobacillales</taxon>
        <taxon>Carnobacteriaceae</taxon>
        <taxon>Marinilactibacillus</taxon>
    </lineage>
</organism>
<gene>
    <name evidence="2" type="ORF">FM115_07660</name>
</gene>
<evidence type="ECO:0000259" key="1">
    <source>
        <dbReference type="Pfam" id="PF00534"/>
    </source>
</evidence>
<keyword evidence="2" id="KW-0808">Transferase</keyword>
<feature type="domain" description="Glycosyl transferase family 1" evidence="1">
    <location>
        <begin position="28"/>
        <end position="145"/>
    </location>
</feature>
<name>A0A1R4K131_9LACT</name>
<dbReference type="Pfam" id="PF00534">
    <property type="entry name" value="Glycos_transf_1"/>
    <property type="match status" value="1"/>
</dbReference>
<dbReference type="AlphaFoldDB" id="A0A1R4K131"/>
<dbReference type="PANTHER" id="PTHR45947">
    <property type="entry name" value="SULFOQUINOVOSYL TRANSFERASE SQD2"/>
    <property type="match status" value="1"/>
</dbReference>
<dbReference type="Proteomes" id="UP000195611">
    <property type="component" value="Unassembled WGS sequence"/>
</dbReference>
<dbReference type="Gene3D" id="3.40.50.2000">
    <property type="entry name" value="Glycogen Phosphorylase B"/>
    <property type="match status" value="1"/>
</dbReference>
<accession>A0A1R4K131</accession>
<sequence>MGEGKVHLINNGIDCDKFNFNPETRAKVRKALKVNDKFVVGHVGRFANEKNHSFLIDTFVEIYKEKNNSVLVLAGDGELLDSLKEKVLRLGIKNNVLFLGSRNDINEIMQAMDVFILPSTFEGLGIVAIEAQAVGLPCYVSDRVPEAVGITELVSHVSLKHSPKIWARQVLLDNLSNISRRSYIDEIKKNNYDVNDLSKWMETYYINLGKRNSM</sequence>
<reference evidence="2 3" key="1">
    <citation type="submission" date="2017-02" db="EMBL/GenBank/DDBJ databases">
        <authorList>
            <person name="Peterson S.W."/>
        </authorList>
    </citation>
    <scope>NUCLEOTIDE SEQUENCE [LARGE SCALE GENOMIC DNA]</scope>
    <source>
        <strain evidence="2 3">42ea</strain>
    </source>
</reference>
<evidence type="ECO:0000313" key="3">
    <source>
        <dbReference type="Proteomes" id="UP000195611"/>
    </source>
</evidence>
<dbReference type="EMBL" id="FUKW01000100">
    <property type="protein sequence ID" value="SJN37874.1"/>
    <property type="molecule type" value="Genomic_DNA"/>
</dbReference>
<dbReference type="EC" id="2.4.1.-" evidence="2"/>
<dbReference type="InterPro" id="IPR050194">
    <property type="entry name" value="Glycosyltransferase_grp1"/>
</dbReference>
<dbReference type="SUPFAM" id="SSF53756">
    <property type="entry name" value="UDP-Glycosyltransferase/glycogen phosphorylase"/>
    <property type="match status" value="1"/>
</dbReference>
<proteinExistence type="predicted"/>
<keyword evidence="2" id="KW-0328">Glycosyltransferase</keyword>
<dbReference type="InterPro" id="IPR001296">
    <property type="entry name" value="Glyco_trans_1"/>
</dbReference>
<evidence type="ECO:0000313" key="2">
    <source>
        <dbReference type="EMBL" id="SJN37874.1"/>
    </source>
</evidence>
<dbReference type="GO" id="GO:0016757">
    <property type="term" value="F:glycosyltransferase activity"/>
    <property type="evidence" value="ECO:0007669"/>
    <property type="project" value="UniProtKB-KW"/>
</dbReference>
<dbReference type="PANTHER" id="PTHR45947:SF3">
    <property type="entry name" value="SULFOQUINOVOSYL TRANSFERASE SQD2"/>
    <property type="match status" value="1"/>
</dbReference>